<keyword evidence="2 3" id="KW-0808">Transferase</keyword>
<dbReference type="InterPro" id="IPR016039">
    <property type="entry name" value="Thiolase-like"/>
</dbReference>
<dbReference type="PANTHER" id="PTHR11712:SF347">
    <property type="entry name" value="BETA KETOACYL-ACYL CARRIER PROTEIN SYNTHASE"/>
    <property type="match status" value="1"/>
</dbReference>
<gene>
    <name evidence="5" type="primary">fabF</name>
</gene>
<dbReference type="InterPro" id="IPR014031">
    <property type="entry name" value="Ketoacyl_synth_C"/>
</dbReference>
<dbReference type="Gene3D" id="3.40.47.10">
    <property type="match status" value="1"/>
</dbReference>
<dbReference type="PIR" id="S75529">
    <property type="entry name" value="S75529"/>
</dbReference>
<dbReference type="EnsemblBacteria" id="BAA18090">
    <property type="protein sequence ID" value="BAA18090"/>
    <property type="gene ID" value="BAA18090"/>
</dbReference>
<dbReference type="GO" id="GO:0004315">
    <property type="term" value="F:3-oxoacyl-[acyl-carrier-protein] synthase activity"/>
    <property type="evidence" value="ECO:0000318"/>
    <property type="project" value="GO_Central"/>
</dbReference>
<dbReference type="InterPro" id="IPR020841">
    <property type="entry name" value="PKS_Beta-ketoAc_synthase_dom"/>
</dbReference>
<reference evidence="5 6" key="2">
    <citation type="journal article" date="1996" name="DNA Res.">
        <title>Sequence analysis of the genome of the unicellular cyanobacterium Synechocystis sp. strain PCC6803. II. Sequence determination of the entire genome and assignment of potential protein-coding regions.</title>
        <authorList>
            <person name="Kaneko T."/>
            <person name="Sato S."/>
            <person name="Kotani H."/>
            <person name="Tanaka A."/>
            <person name="Asamizu E."/>
            <person name="Nakamura Y."/>
            <person name="Miyajima N."/>
            <person name="Hirosawa M."/>
            <person name="Sugiura M."/>
            <person name="Sasamoto S."/>
            <person name="Kimura T."/>
            <person name="Hosouchi T."/>
            <person name="Matsuno A."/>
            <person name="Muraki A."/>
            <person name="Nakazaki N."/>
            <person name="Naruo K."/>
            <person name="Okumura S."/>
            <person name="Shimpo S."/>
            <person name="Takeuchi C."/>
            <person name="Wada T."/>
            <person name="Watanabe A."/>
            <person name="Yamada M."/>
            <person name="Yasuda M."/>
            <person name="Tabata S."/>
        </authorList>
    </citation>
    <scope>NUCLEOTIDE SEQUENCE [LARGE SCALE GENOMIC DNA]</scope>
    <source>
        <strain evidence="6">ATCC 27184 / PCC 6803 / Kazusa</strain>
    </source>
</reference>
<dbReference type="AlphaFoldDB" id="P74017"/>
<feature type="domain" description="Ketosynthase family 3 (KS3)" evidence="4">
    <location>
        <begin position="9"/>
        <end position="398"/>
    </location>
</feature>
<evidence type="ECO:0000256" key="3">
    <source>
        <dbReference type="RuleBase" id="RU003694"/>
    </source>
</evidence>
<dbReference type="eggNOG" id="COG0304">
    <property type="taxonomic scope" value="Bacteria"/>
</dbReference>
<reference evidence="5 6" key="1">
    <citation type="journal article" date="1995" name="DNA Res.">
        <title>Sequence analysis of the genome of the unicellular cyanobacterium Synechocystis sp. strain PCC6803. I. Sequence features in the 1 Mb region from map positions 64% to 92% of the genome.</title>
        <authorList>
            <person name="Kaneko T."/>
            <person name="Tanaka A."/>
            <person name="Sato S."/>
            <person name="Kotani H."/>
            <person name="Sazuka T."/>
            <person name="Miyajima N."/>
            <person name="Sugiura M."/>
            <person name="Tabata S."/>
        </authorList>
    </citation>
    <scope>NUCLEOTIDE SEQUENCE [LARGE SCALE GENOMIC DNA]</scope>
    <source>
        <strain evidence="6">ATCC 27184 / PCC 6803 / Kazusa</strain>
    </source>
</reference>
<dbReference type="KEGG" id="syn:slr1332"/>
<dbReference type="SUPFAM" id="SSF53901">
    <property type="entry name" value="Thiolase-like"/>
    <property type="match status" value="2"/>
</dbReference>
<dbReference type="Proteomes" id="UP000001425">
    <property type="component" value="Chromosome"/>
</dbReference>
<dbReference type="CDD" id="cd00834">
    <property type="entry name" value="KAS_I_II"/>
    <property type="match status" value="1"/>
</dbReference>
<dbReference type="NCBIfam" id="NF004618">
    <property type="entry name" value="PRK05952.1"/>
    <property type="match status" value="1"/>
</dbReference>
<organism evidence="5 6">
    <name type="scientific">Synechocystis sp. (strain ATCC 27184 / PCC 6803 / Kazusa)</name>
    <dbReference type="NCBI Taxonomy" id="1111708"/>
    <lineage>
        <taxon>Bacteria</taxon>
        <taxon>Bacillati</taxon>
        <taxon>Cyanobacteriota</taxon>
        <taxon>Cyanophyceae</taxon>
        <taxon>Synechococcales</taxon>
        <taxon>Merismopediaceae</taxon>
        <taxon>Synechocystis</taxon>
    </lineage>
</organism>
<evidence type="ECO:0000259" key="4">
    <source>
        <dbReference type="PROSITE" id="PS52004"/>
    </source>
</evidence>
<dbReference type="PROSITE" id="PS52004">
    <property type="entry name" value="KS3_2"/>
    <property type="match status" value="1"/>
</dbReference>
<keyword evidence="6" id="KW-1185">Reference proteome</keyword>
<evidence type="ECO:0000313" key="6">
    <source>
        <dbReference type="Proteomes" id="UP000001425"/>
    </source>
</evidence>
<comment type="similarity">
    <text evidence="1 3">Belongs to the thiolase-like superfamily. Beta-ketoacyl-ACP synthases family.</text>
</comment>
<dbReference type="PhylomeDB" id="P74017"/>
<dbReference type="PaxDb" id="1148-1653174"/>
<name>P74017_SYNY3</name>
<evidence type="ECO:0000313" key="5">
    <source>
        <dbReference type="EMBL" id="BAA18090.1"/>
    </source>
</evidence>
<dbReference type="STRING" id="1148.gene:10498961"/>
<proteinExistence type="inferred from homology"/>
<dbReference type="Pfam" id="PF02801">
    <property type="entry name" value="Ketoacyl-synt_C"/>
    <property type="match status" value="1"/>
</dbReference>
<sequence length="404" mass="43250">MDRQGKQKTAPIEALAMGVVVTGLALDTALGDQLQTWTKLLQGKTAIKPKQPFINLPSFPLALQGNYPRSLGQLVPPLVQAAIDDAQLDPAEQPWGVAIGSSRANQCHWEDWVGRNIKPPVAPNFKLVDWWQTLPDQAARLAAQLLPEVTVMQCPMAACATGLWAIAQGVELIRTGHCQRVLAGAVEAPITPLTLAGFSKMATLAPDGCYPFDRQRQGLVLGEGGALLVLETRELAQKRKARIYGEILGWGFSCDALHRSTPAFDNHSAQQAVKHCLTRSGLTPEQIDLIHPHGTGTLFNDQREAALIQTLFPQNPLITSSKGATGHTLGASGAIAVALTLLSLHQQKLPPCVGLKEPEFPLNFVRIESVQPATSPLNYGLCLSFGFGGQNGAIAVGHAPLPTK</sequence>
<dbReference type="EMBL" id="BA000022">
    <property type="protein sequence ID" value="BAA18090.1"/>
    <property type="molecule type" value="Genomic_DNA"/>
</dbReference>
<evidence type="ECO:0000256" key="2">
    <source>
        <dbReference type="ARBA" id="ARBA00022679"/>
    </source>
</evidence>
<dbReference type="InterPro" id="IPR000794">
    <property type="entry name" value="Beta-ketoacyl_synthase"/>
</dbReference>
<dbReference type="SMART" id="SM00825">
    <property type="entry name" value="PKS_KS"/>
    <property type="match status" value="1"/>
</dbReference>
<evidence type="ECO:0000256" key="1">
    <source>
        <dbReference type="ARBA" id="ARBA00008467"/>
    </source>
</evidence>
<accession>P74017</accession>
<dbReference type="PANTHER" id="PTHR11712">
    <property type="entry name" value="POLYKETIDE SYNTHASE-RELATED"/>
    <property type="match status" value="1"/>
</dbReference>
<dbReference type="Pfam" id="PF00109">
    <property type="entry name" value="ketoacyl-synt"/>
    <property type="match status" value="1"/>
</dbReference>
<dbReference type="InParanoid" id="P74017"/>
<protein>
    <submittedName>
        <fullName evidence="5">Beta ketoacyl-acyl carrier protein synthase</fullName>
    </submittedName>
</protein>
<dbReference type="InterPro" id="IPR014030">
    <property type="entry name" value="Ketoacyl_synth_N"/>
</dbReference>
<dbReference type="GO" id="GO:0006633">
    <property type="term" value="P:fatty acid biosynthetic process"/>
    <property type="evidence" value="ECO:0000318"/>
    <property type="project" value="GO_Central"/>
</dbReference>